<dbReference type="GO" id="GO:0016746">
    <property type="term" value="F:acyltransferase activity"/>
    <property type="evidence" value="ECO:0007669"/>
    <property type="project" value="UniProtKB-KW"/>
</dbReference>
<dbReference type="InterPro" id="IPR036527">
    <property type="entry name" value="SCP2_sterol-bd_dom_sf"/>
</dbReference>
<evidence type="ECO:0000313" key="2">
    <source>
        <dbReference type="EMBL" id="MEQ2520147.1"/>
    </source>
</evidence>
<comment type="caution">
    <text evidence="2">The sequence shown here is derived from an EMBL/GenBank/DDBJ whole genome shotgun (WGS) entry which is preliminary data.</text>
</comment>
<keyword evidence="2" id="KW-0012">Acyltransferase</keyword>
<dbReference type="SUPFAM" id="SSF55729">
    <property type="entry name" value="Acyl-CoA N-acyltransferases (Nat)"/>
    <property type="match status" value="1"/>
</dbReference>
<feature type="domain" description="N-acetyltransferase" evidence="1">
    <location>
        <begin position="11"/>
        <end position="164"/>
    </location>
</feature>
<dbReference type="EC" id="2.3.1.-" evidence="2"/>
<dbReference type="SUPFAM" id="SSF55718">
    <property type="entry name" value="SCP-like"/>
    <property type="match status" value="1"/>
</dbReference>
<sequence>MGRKFGRKRQFKMQPVGLEHLTQYNQLLRYVFQVTDQELKEIGWEEKDMMRAKSPTLERADVLGWFDGDKLISQVAVYPMKVRIFGHTYDMGGLTGVGTYPEYSGQGLMHKLLYQALTNMRGRGQTISYLFPYSIPYYRRKGWEIISDKISFEINDYQLPKSRPVSGEVVRVDVDGPEVRDTYHRFALQTHGALIRDDLAWNEYFLWDPDDMMAAVYYNDEGISTGYVMYRIVDDVFHVKDMVFMNEEARSGLWNFIGAHFSMISKVEGDIFTDEPLAFLLEDADIKETISPYYMARIVDVEGFIRQYPFKPDTADRRWVFQLEDPLLSWNQGTFELEIGADGRGSIRRVSCKCADRTNIQTLTTMLLGYKRPDYLHKIGRLVCAPDTVHMLEDAIEQQTPFFSDYF</sequence>
<dbReference type="InterPro" id="IPR016181">
    <property type="entry name" value="Acyl_CoA_acyltransferase"/>
</dbReference>
<dbReference type="PROSITE" id="PS51186">
    <property type="entry name" value="GNAT"/>
    <property type="match status" value="1"/>
</dbReference>
<dbReference type="InterPro" id="IPR051554">
    <property type="entry name" value="Acetyltransferase_Eis"/>
</dbReference>
<reference evidence="2 3" key="1">
    <citation type="submission" date="2024-03" db="EMBL/GenBank/DDBJ databases">
        <title>Human intestinal bacterial collection.</title>
        <authorList>
            <person name="Pauvert C."/>
            <person name="Hitch T.C.A."/>
            <person name="Clavel T."/>
        </authorList>
    </citation>
    <scope>NUCLEOTIDE SEQUENCE [LARGE SCALE GENOMIC DNA]</scope>
    <source>
        <strain evidence="2 3">CLA-JM-H11</strain>
    </source>
</reference>
<gene>
    <name evidence="2" type="ORF">WMO24_06855</name>
</gene>
<dbReference type="RefSeq" id="WP_349215593.1">
    <property type="nucleotide sequence ID" value="NZ_JBBMFA010000082.1"/>
</dbReference>
<dbReference type="PANTHER" id="PTHR37817:SF1">
    <property type="entry name" value="N-ACETYLTRANSFERASE EIS"/>
    <property type="match status" value="1"/>
</dbReference>
<accession>A0ABV1GE72</accession>
<evidence type="ECO:0000259" key="1">
    <source>
        <dbReference type="PROSITE" id="PS51186"/>
    </source>
</evidence>
<dbReference type="InterPro" id="IPR025559">
    <property type="entry name" value="Eis_dom"/>
</dbReference>
<evidence type="ECO:0000313" key="3">
    <source>
        <dbReference type="Proteomes" id="UP001477672"/>
    </source>
</evidence>
<keyword evidence="2" id="KW-0808">Transferase</keyword>
<dbReference type="Pfam" id="PF17668">
    <property type="entry name" value="Acetyltransf_17"/>
    <property type="match status" value="1"/>
</dbReference>
<dbReference type="EMBL" id="JBBMFA010000082">
    <property type="protein sequence ID" value="MEQ2520147.1"/>
    <property type="molecule type" value="Genomic_DNA"/>
</dbReference>
<dbReference type="Gene3D" id="3.40.630.30">
    <property type="match status" value="2"/>
</dbReference>
<organism evidence="2 3">
    <name type="scientific">Ruthenibacterium intestinale</name>
    <dbReference type="NCBI Taxonomy" id="3133163"/>
    <lineage>
        <taxon>Bacteria</taxon>
        <taxon>Bacillati</taxon>
        <taxon>Bacillota</taxon>
        <taxon>Clostridia</taxon>
        <taxon>Eubacteriales</taxon>
        <taxon>Oscillospiraceae</taxon>
        <taxon>Ruthenibacterium</taxon>
    </lineage>
</organism>
<dbReference type="Pfam" id="PF13530">
    <property type="entry name" value="SCP2_2"/>
    <property type="match status" value="1"/>
</dbReference>
<keyword evidence="3" id="KW-1185">Reference proteome</keyword>
<dbReference type="InterPro" id="IPR000182">
    <property type="entry name" value="GNAT_dom"/>
</dbReference>
<dbReference type="Pfam" id="PF13527">
    <property type="entry name" value="Acetyltransf_9"/>
    <property type="match status" value="1"/>
</dbReference>
<dbReference type="InterPro" id="IPR041380">
    <property type="entry name" value="Acetyltransf_17"/>
</dbReference>
<proteinExistence type="predicted"/>
<dbReference type="PANTHER" id="PTHR37817">
    <property type="entry name" value="N-ACETYLTRANSFERASE EIS"/>
    <property type="match status" value="1"/>
</dbReference>
<dbReference type="Gene3D" id="3.30.1050.10">
    <property type="entry name" value="SCP2 sterol-binding domain"/>
    <property type="match status" value="1"/>
</dbReference>
<dbReference type="Proteomes" id="UP001477672">
    <property type="component" value="Unassembled WGS sequence"/>
</dbReference>
<protein>
    <submittedName>
        <fullName evidence="2">GNAT family N-acetyltransferase</fullName>
        <ecNumber evidence="2">2.3.1.-</ecNumber>
    </submittedName>
</protein>
<name>A0ABV1GE72_9FIRM</name>